<evidence type="ECO:0000313" key="2">
    <source>
        <dbReference type="WBParaSite" id="nRc.2.0.1.t07696-RA"/>
    </source>
</evidence>
<dbReference type="Proteomes" id="UP000887565">
    <property type="component" value="Unplaced"/>
</dbReference>
<dbReference type="WBParaSite" id="nRc.2.0.1.t07696-RA">
    <property type="protein sequence ID" value="nRc.2.0.1.t07696-RA"/>
    <property type="gene ID" value="nRc.2.0.1.g07696"/>
</dbReference>
<name>A0A915I1W6_ROMCU</name>
<accession>A0A915I1W6</accession>
<proteinExistence type="predicted"/>
<sequence>MMNQHWNSLAGYELYKLISSRVWTVSSFCVLSRVVPRLDRYFVLCIFAPVLRFVSNQCEYRLLYED</sequence>
<protein>
    <submittedName>
        <fullName evidence="2">Uncharacterized protein</fullName>
    </submittedName>
</protein>
<dbReference type="AlphaFoldDB" id="A0A915I1W6"/>
<evidence type="ECO:0000313" key="1">
    <source>
        <dbReference type="Proteomes" id="UP000887565"/>
    </source>
</evidence>
<reference evidence="2" key="1">
    <citation type="submission" date="2022-11" db="UniProtKB">
        <authorList>
            <consortium name="WormBaseParasite"/>
        </authorList>
    </citation>
    <scope>IDENTIFICATION</scope>
</reference>
<keyword evidence="1" id="KW-1185">Reference proteome</keyword>
<organism evidence="1 2">
    <name type="scientific">Romanomermis culicivorax</name>
    <name type="common">Nematode worm</name>
    <dbReference type="NCBI Taxonomy" id="13658"/>
    <lineage>
        <taxon>Eukaryota</taxon>
        <taxon>Metazoa</taxon>
        <taxon>Ecdysozoa</taxon>
        <taxon>Nematoda</taxon>
        <taxon>Enoplea</taxon>
        <taxon>Dorylaimia</taxon>
        <taxon>Mermithida</taxon>
        <taxon>Mermithoidea</taxon>
        <taxon>Mermithidae</taxon>
        <taxon>Romanomermis</taxon>
    </lineage>
</organism>